<dbReference type="PANTHER" id="PTHR43767:SF12">
    <property type="entry name" value="AMP-DEPENDENT SYNTHETASE AND LIGASE"/>
    <property type="match status" value="1"/>
</dbReference>
<keyword evidence="4" id="KW-1185">Reference proteome</keyword>
<evidence type="ECO:0000259" key="2">
    <source>
        <dbReference type="Pfam" id="PF13193"/>
    </source>
</evidence>
<gene>
    <name evidence="3" type="ORF">ICI42_18985</name>
</gene>
<evidence type="ECO:0000259" key="1">
    <source>
        <dbReference type="Pfam" id="PF00501"/>
    </source>
</evidence>
<dbReference type="Pfam" id="PF13193">
    <property type="entry name" value="AMP-binding_C"/>
    <property type="match status" value="1"/>
</dbReference>
<reference evidence="3" key="1">
    <citation type="submission" date="2020-09" db="EMBL/GenBank/DDBJ databases">
        <title>Genome seq and assembly of Tianweitania sp.</title>
        <authorList>
            <person name="Chhetri G."/>
        </authorList>
    </citation>
    <scope>NUCLEOTIDE SEQUENCE</scope>
    <source>
        <strain evidence="3">Rool2</strain>
    </source>
</reference>
<feature type="domain" description="AMP-dependent synthetase/ligase" evidence="1">
    <location>
        <begin position="21"/>
        <end position="372"/>
    </location>
</feature>
<proteinExistence type="predicted"/>
<name>A0A8J6U973_9HYPH</name>
<dbReference type="PANTHER" id="PTHR43767">
    <property type="entry name" value="LONG-CHAIN-FATTY-ACID--COA LIGASE"/>
    <property type="match status" value="1"/>
</dbReference>
<keyword evidence="3" id="KW-0436">Ligase</keyword>
<dbReference type="InterPro" id="IPR025110">
    <property type="entry name" value="AMP-bd_C"/>
</dbReference>
<dbReference type="PROSITE" id="PS00455">
    <property type="entry name" value="AMP_BINDING"/>
    <property type="match status" value="1"/>
</dbReference>
<comment type="caution">
    <text evidence="3">The sequence shown here is derived from an EMBL/GenBank/DDBJ whole genome shotgun (WGS) entry which is preliminary data.</text>
</comment>
<dbReference type="InterPro" id="IPR050237">
    <property type="entry name" value="ATP-dep_AMP-bd_enzyme"/>
</dbReference>
<dbReference type="Pfam" id="PF00501">
    <property type="entry name" value="AMP-binding"/>
    <property type="match status" value="1"/>
</dbReference>
<accession>A0A8J6U973</accession>
<dbReference type="SUPFAM" id="SSF56801">
    <property type="entry name" value="Acetyl-CoA synthetase-like"/>
    <property type="match status" value="1"/>
</dbReference>
<dbReference type="InterPro" id="IPR042099">
    <property type="entry name" value="ANL_N_sf"/>
</dbReference>
<evidence type="ECO:0000313" key="4">
    <source>
        <dbReference type="Proteomes" id="UP000643405"/>
    </source>
</evidence>
<dbReference type="Gene3D" id="3.30.300.30">
    <property type="match status" value="1"/>
</dbReference>
<dbReference type="InterPro" id="IPR020845">
    <property type="entry name" value="AMP-binding_CS"/>
</dbReference>
<dbReference type="GO" id="GO:0016877">
    <property type="term" value="F:ligase activity, forming carbon-sulfur bonds"/>
    <property type="evidence" value="ECO:0007669"/>
    <property type="project" value="UniProtKB-ARBA"/>
</dbReference>
<dbReference type="Gene3D" id="3.40.50.12780">
    <property type="entry name" value="N-terminal domain of ligase-like"/>
    <property type="match status" value="1"/>
</dbReference>
<dbReference type="AlphaFoldDB" id="A0A8J6U973"/>
<dbReference type="InterPro" id="IPR000873">
    <property type="entry name" value="AMP-dep_synth/lig_dom"/>
</dbReference>
<dbReference type="RefSeq" id="WP_188166186.1">
    <property type="nucleotide sequence ID" value="NZ_JACVVX010000007.1"/>
</dbReference>
<organism evidence="3 4">
    <name type="scientific">Oryzicola mucosus</name>
    <dbReference type="NCBI Taxonomy" id="2767425"/>
    <lineage>
        <taxon>Bacteria</taxon>
        <taxon>Pseudomonadati</taxon>
        <taxon>Pseudomonadota</taxon>
        <taxon>Alphaproteobacteria</taxon>
        <taxon>Hyphomicrobiales</taxon>
        <taxon>Phyllobacteriaceae</taxon>
        <taxon>Oryzicola</taxon>
    </lineage>
</organism>
<dbReference type="EMBL" id="JACVVX010000007">
    <property type="protein sequence ID" value="MBD0416742.1"/>
    <property type="molecule type" value="Genomic_DNA"/>
</dbReference>
<sequence>MTTIPYLNFAPEARTSDAIYRWAGETPTALALIHGAQRLTYATLVDEISRAADFLRRQGAQPGDRVFIVADNDLVAPVLMLGAQAMDAWPCIVNARVAAAEMEALRNLVEPRVVVIASTSSREAIEFAGRVGATTVDAGVLGQLSVATIGGYTRELVEKDAGRQTALVLFTSGTTGLPKAVMLSHTALLRIGAALADVRKVRPGGSYDGGAPLSHVMGICTLMSVLTGGANLTFTGRIDVPDVVRRIANGTLTHLSFVPTVYTRMLDHIRTNGIDMSGSRLEYISSGGAPLDPTLKAEIERLFRVRLVNGYGMTECCPITRTRPDRDYDHDSIGYAEPGAEIRIVREDGKDAVPGEIGELWARALGMMQGYYRNPEATGEALRDGGWMATGDLATRAEDGEIRIVGRKKEMIIRSGFNVYPAEVEAALNRHPGVLQSAVLGVRRPDGDEEVVAFVQPRDEAAISESELKSHMRTEVAPYKVPSRLLIHSNLPLGSTGKILKRQLLDELLRSGS</sequence>
<dbReference type="Proteomes" id="UP000643405">
    <property type="component" value="Unassembled WGS sequence"/>
</dbReference>
<feature type="domain" description="AMP-binding enzyme C-terminal" evidence="2">
    <location>
        <begin position="423"/>
        <end position="498"/>
    </location>
</feature>
<dbReference type="InterPro" id="IPR045851">
    <property type="entry name" value="AMP-bd_C_sf"/>
</dbReference>
<evidence type="ECO:0000313" key="3">
    <source>
        <dbReference type="EMBL" id="MBD0416742.1"/>
    </source>
</evidence>
<protein>
    <submittedName>
        <fullName evidence="3">Acyl--CoA ligase</fullName>
    </submittedName>
</protein>